<dbReference type="PROSITE" id="PS51782">
    <property type="entry name" value="LYSM"/>
    <property type="match status" value="1"/>
</dbReference>
<comment type="caution">
    <text evidence="3">The sequence shown here is derived from an EMBL/GenBank/DDBJ whole genome shotgun (WGS) entry which is preliminary data.</text>
</comment>
<evidence type="ECO:0000313" key="3">
    <source>
        <dbReference type="EMBL" id="RFA07145.1"/>
    </source>
</evidence>
<dbReference type="Gene3D" id="3.10.350.10">
    <property type="entry name" value="LysM domain"/>
    <property type="match status" value="1"/>
</dbReference>
<evidence type="ECO:0000259" key="2">
    <source>
        <dbReference type="PROSITE" id="PS51782"/>
    </source>
</evidence>
<dbReference type="EMBL" id="NBXA01000030">
    <property type="protein sequence ID" value="RFA07145.1"/>
    <property type="molecule type" value="Genomic_DNA"/>
</dbReference>
<dbReference type="InterPro" id="IPR036779">
    <property type="entry name" value="LysM_dom_sf"/>
</dbReference>
<dbReference type="Proteomes" id="UP000256709">
    <property type="component" value="Unassembled WGS sequence"/>
</dbReference>
<organism evidence="3 4">
    <name type="scientific">Subtercola boreus</name>
    <dbReference type="NCBI Taxonomy" id="120213"/>
    <lineage>
        <taxon>Bacteria</taxon>
        <taxon>Bacillati</taxon>
        <taxon>Actinomycetota</taxon>
        <taxon>Actinomycetes</taxon>
        <taxon>Micrococcales</taxon>
        <taxon>Microbacteriaceae</taxon>
        <taxon>Subtercola</taxon>
    </lineage>
</organism>
<evidence type="ECO:0000256" key="1">
    <source>
        <dbReference type="SAM" id="MobiDB-lite"/>
    </source>
</evidence>
<dbReference type="InterPro" id="IPR018392">
    <property type="entry name" value="LysM"/>
</dbReference>
<dbReference type="OrthoDB" id="5123816at2"/>
<dbReference type="SUPFAM" id="SSF54106">
    <property type="entry name" value="LysM domain"/>
    <property type="match status" value="1"/>
</dbReference>
<proteinExistence type="predicted"/>
<feature type="compositionally biased region" description="Low complexity" evidence="1">
    <location>
        <begin position="81"/>
        <end position="96"/>
    </location>
</feature>
<reference evidence="3 4" key="1">
    <citation type="submission" date="2017-04" db="EMBL/GenBank/DDBJ databases">
        <title>Comparative genome analysis of Subtercola boreus.</title>
        <authorList>
            <person name="Cho Y.-J."/>
            <person name="Cho A."/>
            <person name="Kim O.-S."/>
            <person name="Lee J.-I."/>
        </authorList>
    </citation>
    <scope>NUCLEOTIDE SEQUENCE [LARGE SCALE GENOMIC DNA]</scope>
    <source>
        <strain evidence="3 4">P27444</strain>
    </source>
</reference>
<dbReference type="CDD" id="cd00118">
    <property type="entry name" value="LysM"/>
    <property type="match status" value="1"/>
</dbReference>
<feature type="region of interest" description="Disordered" evidence="1">
    <location>
        <begin position="76"/>
        <end position="105"/>
    </location>
</feature>
<evidence type="ECO:0000313" key="4">
    <source>
        <dbReference type="Proteomes" id="UP000256709"/>
    </source>
</evidence>
<dbReference type="Pfam" id="PF01476">
    <property type="entry name" value="LysM"/>
    <property type="match status" value="1"/>
</dbReference>
<accession>A0A3E0VBX0</accession>
<feature type="domain" description="LysM" evidence="2">
    <location>
        <begin position="122"/>
        <end position="168"/>
    </location>
</feature>
<gene>
    <name evidence="3" type="ORF">B7R21_16630</name>
</gene>
<sequence length="190" mass="19820">MSCRPRRTTGRSTAWVVPVQVPAGGILFRSKARRRQFSGHTCDYLLMTDVGVPFGCTVAILVAAAMTVTGCTSGPAPEPIAPTQTAIPTPTSSPQALLPPAADSGPDSFATGKATKVNLDAFTHTVAQGDTVLGIGGRFGVCYVDLYSANTNLEGHAGDLEVGQSLKVVRDNTIMHDPDLCLATDIIYTG</sequence>
<dbReference type="AlphaFoldDB" id="A0A3E0VBX0"/>
<name>A0A3E0VBX0_9MICO</name>
<protein>
    <recommendedName>
        <fullName evidence="2">LysM domain-containing protein</fullName>
    </recommendedName>
</protein>